<dbReference type="RefSeq" id="WP_136535094.1">
    <property type="nucleotide sequence ID" value="NZ_STGY01000054.1"/>
</dbReference>
<dbReference type="EMBL" id="STGY01000054">
    <property type="protein sequence ID" value="THV40898.1"/>
    <property type="molecule type" value="Genomic_DNA"/>
</dbReference>
<dbReference type="Proteomes" id="UP000308760">
    <property type="component" value="Unassembled WGS sequence"/>
</dbReference>
<name>A0A4S8Q996_9ACTN</name>
<reference evidence="2 3" key="2">
    <citation type="submission" date="2019-05" db="EMBL/GenBank/DDBJ databases">
        <title>Glycomyces buryatensis sp. nov.</title>
        <authorList>
            <person name="Nikitina E."/>
        </authorList>
    </citation>
    <scope>NUCLEOTIDE SEQUENCE [LARGE SCALE GENOMIC DNA]</scope>
    <source>
        <strain evidence="2 3">18</strain>
    </source>
</reference>
<comment type="caution">
    <text evidence="2">The sequence shown here is derived from an EMBL/GenBank/DDBJ whole genome shotgun (WGS) entry which is preliminary data.</text>
</comment>
<dbReference type="OrthoDB" id="5188075at2"/>
<accession>A0A4S8Q996</accession>
<dbReference type="InterPro" id="IPR027417">
    <property type="entry name" value="P-loop_NTPase"/>
</dbReference>
<evidence type="ECO:0000256" key="1">
    <source>
        <dbReference type="SAM" id="MobiDB-lite"/>
    </source>
</evidence>
<dbReference type="SUPFAM" id="SSF52540">
    <property type="entry name" value="P-loop containing nucleoside triphosphate hydrolases"/>
    <property type="match status" value="1"/>
</dbReference>
<evidence type="ECO:0000313" key="2">
    <source>
        <dbReference type="EMBL" id="THV40898.1"/>
    </source>
</evidence>
<gene>
    <name evidence="2" type="ORF">FAB82_13685</name>
</gene>
<feature type="compositionally biased region" description="Basic and acidic residues" evidence="1">
    <location>
        <begin position="1"/>
        <end position="10"/>
    </location>
</feature>
<feature type="region of interest" description="Disordered" evidence="1">
    <location>
        <begin position="1"/>
        <end position="25"/>
    </location>
</feature>
<dbReference type="AlphaFoldDB" id="A0A4S8Q996"/>
<organism evidence="2 3">
    <name type="scientific">Glycomyces buryatensis</name>
    <dbReference type="NCBI Taxonomy" id="2570927"/>
    <lineage>
        <taxon>Bacteria</taxon>
        <taxon>Bacillati</taxon>
        <taxon>Actinomycetota</taxon>
        <taxon>Actinomycetes</taxon>
        <taxon>Glycomycetales</taxon>
        <taxon>Glycomycetaceae</taxon>
        <taxon>Glycomyces</taxon>
    </lineage>
</organism>
<evidence type="ECO:0000313" key="3">
    <source>
        <dbReference type="Proteomes" id="UP000308760"/>
    </source>
</evidence>
<evidence type="ECO:0008006" key="4">
    <source>
        <dbReference type="Google" id="ProtNLM"/>
    </source>
</evidence>
<sequence length="253" mass="26158">MSDSRDETKEMTALPGIGGAPSEGAAVSDKTAIFDRSDVTGEPFLVAQGLSAKGHQGAVFTGIDVSAELGQLVAVSGDAGDGRSALLLALSGRFTLSGGTLKVDGRTEPGQIRRRFTVALAGPAIGFDEYHTVATCIKETITVSKGAATRANIAAWLDRLALHLDSGDTFGFLPRIEQLRFAIACAAAARTPAIVVDDIDTGLNGAGGELVFESLRTVADAGQLVLAACTRHDPPADTVVDLRGNRLENGGRK</sequence>
<reference evidence="3" key="1">
    <citation type="submission" date="2019-04" db="EMBL/GenBank/DDBJ databases">
        <title>Nocardioides xinjiangensis sp. nov.</title>
        <authorList>
            <person name="Liu S."/>
        </authorList>
    </citation>
    <scope>NUCLEOTIDE SEQUENCE [LARGE SCALE GENOMIC DNA]</scope>
    <source>
        <strain evidence="3">18</strain>
    </source>
</reference>
<protein>
    <recommendedName>
        <fullName evidence="4">ATP-binding cassette domain-containing protein</fullName>
    </recommendedName>
</protein>
<proteinExistence type="predicted"/>
<dbReference type="Gene3D" id="3.40.50.300">
    <property type="entry name" value="P-loop containing nucleotide triphosphate hydrolases"/>
    <property type="match status" value="1"/>
</dbReference>
<keyword evidence="3" id="KW-1185">Reference proteome</keyword>